<dbReference type="InterPro" id="IPR001173">
    <property type="entry name" value="Glyco_trans_2-like"/>
</dbReference>
<sequence>MKKIYIVILNYNGFSDTKRCLDSLHILQDKNYKLYILLVDNGSRNKELINLKNYIKKFKDLRLIENKRNLGFAKGNNSAVKIALQNGADYILFLNNDTKIEMNFLRNLFKINAAISSPVIKFREFRNRGKFIYDLGGKVNWWTGRTTHFNLYKSEYAKFTNNKPISVDYVAGCCMLVVRDVFEKIGLFDEKYFMYFEDVDFCVTAKKHGFKVKVDPTSLIYHKLGGSIGRWSKMAIFHNLSSNFIFISKHLGLRRITGYSYLFILTIKIIIDFIKDNKT</sequence>
<protein>
    <submittedName>
        <fullName evidence="5">Glycosyltransferase family 2 protein</fullName>
    </submittedName>
</protein>
<evidence type="ECO:0000256" key="3">
    <source>
        <dbReference type="ARBA" id="ARBA00022679"/>
    </source>
</evidence>
<keyword evidence="2" id="KW-0328">Glycosyltransferase</keyword>
<gene>
    <name evidence="5" type="ORF">ENT43_02660</name>
</gene>
<dbReference type="PANTHER" id="PTHR43179:SF12">
    <property type="entry name" value="GALACTOFURANOSYLTRANSFERASE GLFT2"/>
    <property type="match status" value="1"/>
</dbReference>
<evidence type="ECO:0000259" key="4">
    <source>
        <dbReference type="Pfam" id="PF00535"/>
    </source>
</evidence>
<dbReference type="SUPFAM" id="SSF53448">
    <property type="entry name" value="Nucleotide-diphospho-sugar transferases"/>
    <property type="match status" value="1"/>
</dbReference>
<dbReference type="EMBL" id="DSYQ01000011">
    <property type="protein sequence ID" value="HGT71136.1"/>
    <property type="molecule type" value="Genomic_DNA"/>
</dbReference>
<dbReference type="CDD" id="cd04186">
    <property type="entry name" value="GT_2_like_c"/>
    <property type="match status" value="1"/>
</dbReference>
<dbReference type="PANTHER" id="PTHR43179">
    <property type="entry name" value="RHAMNOSYLTRANSFERASE WBBL"/>
    <property type="match status" value="1"/>
</dbReference>
<name>A0A7C4QXC5_UNCC3</name>
<reference evidence="5" key="1">
    <citation type="journal article" date="2020" name="mSystems">
        <title>Genome- and Community-Level Interaction Insights into Carbon Utilization and Element Cycling Functions of Hydrothermarchaeota in Hydrothermal Sediment.</title>
        <authorList>
            <person name="Zhou Z."/>
            <person name="Liu Y."/>
            <person name="Xu W."/>
            <person name="Pan J."/>
            <person name="Luo Z.H."/>
            <person name="Li M."/>
        </authorList>
    </citation>
    <scope>NUCLEOTIDE SEQUENCE [LARGE SCALE GENOMIC DNA]</scope>
    <source>
        <strain evidence="5">SpSt-579</strain>
    </source>
</reference>
<keyword evidence="3 5" id="KW-0808">Transferase</keyword>
<evidence type="ECO:0000256" key="1">
    <source>
        <dbReference type="ARBA" id="ARBA00006739"/>
    </source>
</evidence>
<dbReference type="InterPro" id="IPR029044">
    <property type="entry name" value="Nucleotide-diphossugar_trans"/>
</dbReference>
<evidence type="ECO:0000256" key="2">
    <source>
        <dbReference type="ARBA" id="ARBA00022676"/>
    </source>
</evidence>
<organism evidence="5">
    <name type="scientific">candidate division CPR3 bacterium</name>
    <dbReference type="NCBI Taxonomy" id="2268181"/>
    <lineage>
        <taxon>Bacteria</taxon>
        <taxon>Bacteria division CPR3</taxon>
    </lineage>
</organism>
<feature type="domain" description="Glycosyltransferase 2-like" evidence="4">
    <location>
        <begin position="6"/>
        <end position="186"/>
    </location>
</feature>
<comment type="similarity">
    <text evidence="1">Belongs to the glycosyltransferase 2 family.</text>
</comment>
<dbReference type="Pfam" id="PF00535">
    <property type="entry name" value="Glycos_transf_2"/>
    <property type="match status" value="1"/>
</dbReference>
<dbReference type="Gene3D" id="3.90.550.10">
    <property type="entry name" value="Spore Coat Polysaccharide Biosynthesis Protein SpsA, Chain A"/>
    <property type="match status" value="1"/>
</dbReference>
<dbReference type="GO" id="GO:0016757">
    <property type="term" value="F:glycosyltransferase activity"/>
    <property type="evidence" value="ECO:0007669"/>
    <property type="project" value="UniProtKB-KW"/>
</dbReference>
<evidence type="ECO:0000313" key="5">
    <source>
        <dbReference type="EMBL" id="HGT71136.1"/>
    </source>
</evidence>
<dbReference type="AlphaFoldDB" id="A0A7C4QXC5"/>
<accession>A0A7C4QXC5</accession>
<proteinExistence type="inferred from homology"/>
<comment type="caution">
    <text evidence="5">The sequence shown here is derived from an EMBL/GenBank/DDBJ whole genome shotgun (WGS) entry which is preliminary data.</text>
</comment>